<keyword evidence="2 5" id="KW-0689">Ribosomal protein</keyword>
<dbReference type="HAMAP" id="MF_00340">
    <property type="entry name" value="Ribosomal_bL32"/>
    <property type="match status" value="1"/>
</dbReference>
<evidence type="ECO:0000313" key="10">
    <source>
        <dbReference type="Proteomes" id="UP000219259"/>
    </source>
</evidence>
<evidence type="ECO:0000256" key="2">
    <source>
        <dbReference type="ARBA" id="ARBA00022980"/>
    </source>
</evidence>
<dbReference type="Pfam" id="PF01783">
    <property type="entry name" value="Ribosomal_L32p"/>
    <property type="match status" value="1"/>
</dbReference>
<name>A0A1D3UF21_TANFO</name>
<proteinExistence type="inferred from homology"/>
<reference evidence="7 10" key="2">
    <citation type="submission" date="2017-09" db="EMBL/GenBank/DDBJ databases">
        <title>Phase variable restriction modification systems are present in the genome sequences of periodontal pathogens Prevotella intermedia, Tannerella forsythia and Porphyromonas gingivalis.</title>
        <authorList>
            <person name="Haigh R.D."/>
            <person name="Crawford L."/>
            <person name="Ralph J."/>
            <person name="Wanford J."/>
            <person name="Vartoukian S.R."/>
            <person name="Hijazib K."/>
            <person name="Wade W."/>
            <person name="Oggioni M.R."/>
        </authorList>
    </citation>
    <scope>NUCLEOTIDE SEQUENCE [LARGE SCALE GENOMIC DNA]</scope>
    <source>
        <strain evidence="7 10">WW11663</strain>
    </source>
</reference>
<dbReference type="InterPro" id="IPR011332">
    <property type="entry name" value="Ribosomal_zn-bd"/>
</dbReference>
<dbReference type="NCBIfam" id="TIGR01031">
    <property type="entry name" value="rpmF_bact"/>
    <property type="match status" value="1"/>
</dbReference>
<comment type="similarity">
    <text evidence="1 5">Belongs to the bacterial ribosomal protein bL32 family.</text>
</comment>
<evidence type="ECO:0000256" key="1">
    <source>
        <dbReference type="ARBA" id="ARBA00008560"/>
    </source>
</evidence>
<dbReference type="GO" id="GO:0006412">
    <property type="term" value="P:translation"/>
    <property type="evidence" value="ECO:0007669"/>
    <property type="project" value="UniProtKB-UniRule"/>
</dbReference>
<evidence type="ECO:0000313" key="9">
    <source>
        <dbReference type="Proteomes" id="UP000182057"/>
    </source>
</evidence>
<dbReference type="PANTHER" id="PTHR35534:SF1">
    <property type="entry name" value="LARGE RIBOSOMAL SUBUNIT PROTEIN BL32"/>
    <property type="match status" value="1"/>
</dbReference>
<dbReference type="AlphaFoldDB" id="A0A1D3UF21"/>
<dbReference type="Proteomes" id="UP000182057">
    <property type="component" value="Unassembled WGS sequence"/>
</dbReference>
<keyword evidence="3 5" id="KW-0687">Ribonucleoprotein</keyword>
<organism evidence="8 9">
    <name type="scientific">Tannerella forsythia</name>
    <name type="common">Bacteroides forsythus</name>
    <dbReference type="NCBI Taxonomy" id="28112"/>
    <lineage>
        <taxon>Bacteria</taxon>
        <taxon>Pseudomonadati</taxon>
        <taxon>Bacteroidota</taxon>
        <taxon>Bacteroidia</taxon>
        <taxon>Bacteroidales</taxon>
        <taxon>Tannerellaceae</taxon>
        <taxon>Tannerella</taxon>
    </lineage>
</organism>
<dbReference type="GeneID" id="34760183"/>
<evidence type="ECO:0000313" key="7">
    <source>
        <dbReference type="EMBL" id="PDP44952.1"/>
    </source>
</evidence>
<evidence type="ECO:0000256" key="3">
    <source>
        <dbReference type="ARBA" id="ARBA00023274"/>
    </source>
</evidence>
<dbReference type="SUPFAM" id="SSF57829">
    <property type="entry name" value="Zn-binding ribosomal proteins"/>
    <property type="match status" value="1"/>
</dbReference>
<accession>A0A1D3UF21</accession>
<reference evidence="8 9" key="1">
    <citation type="submission" date="2016-09" db="EMBL/GenBank/DDBJ databases">
        <authorList>
            <person name="Capua I."/>
            <person name="De Benedictis P."/>
            <person name="Joannis T."/>
            <person name="Lombin L.H."/>
            <person name="Cattoli G."/>
        </authorList>
    </citation>
    <scope>NUCLEOTIDE SEQUENCE [LARGE SCALE GENOMIC DNA]</scope>
    <source>
        <strain evidence="8 9">UB20</strain>
    </source>
</reference>
<evidence type="ECO:0000256" key="5">
    <source>
        <dbReference type="HAMAP-Rule" id="MF_00340"/>
    </source>
</evidence>
<evidence type="ECO:0000313" key="8">
    <source>
        <dbReference type="EMBL" id="SCQ18740.1"/>
    </source>
</evidence>
<protein>
    <recommendedName>
        <fullName evidence="4 5">Large ribosomal subunit protein bL32</fullName>
    </recommendedName>
</protein>
<feature type="compositionally biased region" description="Basic residues" evidence="6">
    <location>
        <begin position="1"/>
        <end position="19"/>
    </location>
</feature>
<dbReference type="EMBL" id="NSLJ01000002">
    <property type="protein sequence ID" value="PDP44952.1"/>
    <property type="molecule type" value="Genomic_DNA"/>
</dbReference>
<gene>
    <name evidence="5 8" type="primary">rpmF</name>
    <name evidence="7" type="ORF">CLI86_01000</name>
    <name evidence="8" type="ORF">TFUB20_00449</name>
</gene>
<evidence type="ECO:0000256" key="4">
    <source>
        <dbReference type="ARBA" id="ARBA00035178"/>
    </source>
</evidence>
<sequence length="61" mass="6851">MAHPKRRQGSARTAKRRSHDHAVTPTMAICPNCGAWHVYHTVCNECGYYRGKLAIEKEAAL</sequence>
<dbReference type="EMBL" id="FMMM01000021">
    <property type="protein sequence ID" value="SCQ18740.1"/>
    <property type="molecule type" value="Genomic_DNA"/>
</dbReference>
<feature type="region of interest" description="Disordered" evidence="6">
    <location>
        <begin position="1"/>
        <end position="21"/>
    </location>
</feature>
<dbReference type="RefSeq" id="WP_074449431.1">
    <property type="nucleotide sequence ID" value="NZ_CAJPTF010000009.1"/>
</dbReference>
<dbReference type="InterPro" id="IPR002677">
    <property type="entry name" value="Ribosomal_bL32"/>
</dbReference>
<dbReference type="InterPro" id="IPR044957">
    <property type="entry name" value="Ribosomal_bL32_bact"/>
</dbReference>
<dbReference type="GO" id="GO:0003735">
    <property type="term" value="F:structural constituent of ribosome"/>
    <property type="evidence" value="ECO:0007669"/>
    <property type="project" value="InterPro"/>
</dbReference>
<dbReference type="OrthoDB" id="9812874at2"/>
<evidence type="ECO:0000256" key="6">
    <source>
        <dbReference type="SAM" id="MobiDB-lite"/>
    </source>
</evidence>
<dbReference type="PANTHER" id="PTHR35534">
    <property type="entry name" value="50S RIBOSOMAL PROTEIN L32"/>
    <property type="match status" value="1"/>
</dbReference>
<dbReference type="GO" id="GO:0015934">
    <property type="term" value="C:large ribosomal subunit"/>
    <property type="evidence" value="ECO:0007669"/>
    <property type="project" value="InterPro"/>
</dbReference>
<dbReference type="Proteomes" id="UP000219259">
    <property type="component" value="Unassembled WGS sequence"/>
</dbReference>